<evidence type="ECO:0000313" key="2">
    <source>
        <dbReference type="EMBL" id="CAD9951553.1"/>
    </source>
</evidence>
<sequence length="179" mass="20316">MSFYRHNNTSHGSMGEWNQQPTSKRPISEMDESTEDDFSSALKRLKVSHPAQNSIPTLPTKHAQHDQLSLSDPVPNTIMRGNKRHYSSLSRAVTEDEQRSRPVTVEDYPVTSGEYNPMNSMLGQLHLQRKNRAQSQQRPPAGTAFQRNSGRILQANYPPQQPRQHTPYKVKLPSNSKLG</sequence>
<accession>A0A7S2Y4N5</accession>
<feature type="compositionally biased region" description="Polar residues" evidence="1">
    <location>
        <begin position="1"/>
        <end position="25"/>
    </location>
</feature>
<feature type="compositionally biased region" description="Acidic residues" evidence="1">
    <location>
        <begin position="29"/>
        <end position="38"/>
    </location>
</feature>
<feature type="region of interest" description="Disordered" evidence="1">
    <location>
        <begin position="51"/>
        <end position="179"/>
    </location>
</feature>
<protein>
    <submittedName>
        <fullName evidence="2">Uncharacterized protein</fullName>
    </submittedName>
</protein>
<name>A0A7S2Y4N5_9STRA</name>
<proteinExistence type="predicted"/>
<feature type="compositionally biased region" description="Polar residues" evidence="1">
    <location>
        <begin position="113"/>
        <end position="122"/>
    </location>
</feature>
<gene>
    <name evidence="2" type="ORF">APAL1065_LOCUS5557</name>
</gene>
<feature type="region of interest" description="Disordered" evidence="1">
    <location>
        <begin position="1"/>
        <end position="38"/>
    </location>
</feature>
<reference evidence="2" key="1">
    <citation type="submission" date="2021-01" db="EMBL/GenBank/DDBJ databases">
        <authorList>
            <person name="Corre E."/>
            <person name="Pelletier E."/>
            <person name="Niang G."/>
            <person name="Scheremetjew M."/>
            <person name="Finn R."/>
            <person name="Kale V."/>
            <person name="Holt S."/>
            <person name="Cochrane G."/>
            <person name="Meng A."/>
            <person name="Brown T."/>
            <person name="Cohen L."/>
        </authorList>
    </citation>
    <scope>NUCLEOTIDE SEQUENCE</scope>
    <source>
        <strain evidence="2">CCMP125</strain>
    </source>
</reference>
<organism evidence="2">
    <name type="scientific">Entomoneis paludosa</name>
    <dbReference type="NCBI Taxonomy" id="265537"/>
    <lineage>
        <taxon>Eukaryota</taxon>
        <taxon>Sar</taxon>
        <taxon>Stramenopiles</taxon>
        <taxon>Ochrophyta</taxon>
        <taxon>Bacillariophyta</taxon>
        <taxon>Bacillariophyceae</taxon>
        <taxon>Bacillariophycidae</taxon>
        <taxon>Entomoneidaceae</taxon>
        <taxon>Entomoneis</taxon>
    </lineage>
</organism>
<evidence type="ECO:0000256" key="1">
    <source>
        <dbReference type="SAM" id="MobiDB-lite"/>
    </source>
</evidence>
<dbReference type="EMBL" id="HBHT01008298">
    <property type="protein sequence ID" value="CAD9951553.1"/>
    <property type="molecule type" value="Transcribed_RNA"/>
</dbReference>
<dbReference type="AlphaFoldDB" id="A0A7S2Y4N5"/>